<dbReference type="AlphaFoldDB" id="A0A0F9Q5Q0"/>
<organism evidence="1">
    <name type="scientific">marine sediment metagenome</name>
    <dbReference type="NCBI Taxonomy" id="412755"/>
    <lineage>
        <taxon>unclassified sequences</taxon>
        <taxon>metagenomes</taxon>
        <taxon>ecological metagenomes</taxon>
    </lineage>
</organism>
<feature type="non-terminal residue" evidence="1">
    <location>
        <position position="1"/>
    </location>
</feature>
<reference evidence="1" key="1">
    <citation type="journal article" date="2015" name="Nature">
        <title>Complex archaea that bridge the gap between prokaryotes and eukaryotes.</title>
        <authorList>
            <person name="Spang A."/>
            <person name="Saw J.H."/>
            <person name="Jorgensen S.L."/>
            <person name="Zaremba-Niedzwiedzka K."/>
            <person name="Martijn J."/>
            <person name="Lind A.E."/>
            <person name="van Eijk R."/>
            <person name="Schleper C."/>
            <person name="Guy L."/>
            <person name="Ettema T.J."/>
        </authorList>
    </citation>
    <scope>NUCLEOTIDE SEQUENCE</scope>
</reference>
<protein>
    <submittedName>
        <fullName evidence="1">Uncharacterized protein</fullName>
    </submittedName>
</protein>
<accession>A0A0F9Q5Q0</accession>
<name>A0A0F9Q5Q0_9ZZZZ</name>
<evidence type="ECO:0000313" key="1">
    <source>
        <dbReference type="EMBL" id="KKN08571.1"/>
    </source>
</evidence>
<proteinExistence type="predicted"/>
<dbReference type="EMBL" id="LAZR01004440">
    <property type="protein sequence ID" value="KKN08571.1"/>
    <property type="molecule type" value="Genomic_DNA"/>
</dbReference>
<sequence>AKSWGEVPMHRHTSPLTCGLCEELILAH</sequence>
<gene>
    <name evidence="1" type="ORF">LCGC14_1055480</name>
</gene>
<comment type="caution">
    <text evidence="1">The sequence shown here is derived from an EMBL/GenBank/DDBJ whole genome shotgun (WGS) entry which is preliminary data.</text>
</comment>